<reference evidence="6 7" key="1">
    <citation type="journal article" date="2012" name="PLoS Pathog.">
        <title>Diverse lifestyles and strategies of plant pathogenesis encoded in the genomes of eighteen Dothideomycetes fungi.</title>
        <authorList>
            <person name="Ohm R.A."/>
            <person name="Feau N."/>
            <person name="Henrissat B."/>
            <person name="Schoch C.L."/>
            <person name="Horwitz B.A."/>
            <person name="Barry K.W."/>
            <person name="Condon B.J."/>
            <person name="Copeland A.C."/>
            <person name="Dhillon B."/>
            <person name="Glaser F."/>
            <person name="Hesse C.N."/>
            <person name="Kosti I."/>
            <person name="LaButti K."/>
            <person name="Lindquist E.A."/>
            <person name="Lucas S."/>
            <person name="Salamov A.A."/>
            <person name="Bradshaw R.E."/>
            <person name="Ciuffetti L."/>
            <person name="Hamelin R.C."/>
            <person name="Kema G.H.J."/>
            <person name="Lawrence C."/>
            <person name="Scott J.A."/>
            <person name="Spatafora J.W."/>
            <person name="Turgeon B.G."/>
            <person name="de Wit P.J.G.M."/>
            <person name="Zhong S."/>
            <person name="Goodwin S.B."/>
            <person name="Grigoriev I.V."/>
        </authorList>
    </citation>
    <scope>NUCLEOTIDE SEQUENCE [LARGE SCALE GENOMIC DNA]</scope>
    <source>
        <strain evidence="6 7">CIRAD86</strain>
    </source>
</reference>
<comment type="subcellular location">
    <subcellularLocation>
        <location evidence="1">Membrane</location>
        <topology evidence="1">Multi-pass membrane protein</topology>
    </subcellularLocation>
</comment>
<feature type="transmembrane region" description="Helical" evidence="5">
    <location>
        <begin position="38"/>
        <end position="59"/>
    </location>
</feature>
<keyword evidence="7" id="KW-1185">Reference proteome</keyword>
<proteinExistence type="predicted"/>
<keyword evidence="3 5" id="KW-1133">Transmembrane helix</keyword>
<dbReference type="GeneID" id="19335487"/>
<name>M3B4W8_PSEFD</name>
<dbReference type="Proteomes" id="UP000016932">
    <property type="component" value="Unassembled WGS sequence"/>
</dbReference>
<feature type="transmembrane region" description="Helical" evidence="5">
    <location>
        <begin position="106"/>
        <end position="127"/>
    </location>
</feature>
<dbReference type="GO" id="GO:0016020">
    <property type="term" value="C:membrane"/>
    <property type="evidence" value="ECO:0007669"/>
    <property type="project" value="UniProtKB-SubCell"/>
</dbReference>
<dbReference type="OrthoDB" id="5384040at2759"/>
<dbReference type="InterPro" id="IPR007568">
    <property type="entry name" value="RTA1"/>
</dbReference>
<evidence type="ECO:0000256" key="1">
    <source>
        <dbReference type="ARBA" id="ARBA00004141"/>
    </source>
</evidence>
<dbReference type="PANTHER" id="PTHR31465">
    <property type="entry name" value="PROTEIN RTA1-RELATED"/>
    <property type="match status" value="1"/>
</dbReference>
<gene>
    <name evidence="6" type="ORF">MYCFIDRAFT_195472</name>
</gene>
<accession>M3B4W8</accession>
<evidence type="ECO:0000256" key="4">
    <source>
        <dbReference type="ARBA" id="ARBA00023136"/>
    </source>
</evidence>
<keyword evidence="4 5" id="KW-0472">Membrane</keyword>
<evidence type="ECO:0000313" key="6">
    <source>
        <dbReference type="EMBL" id="EME84418.1"/>
    </source>
</evidence>
<evidence type="ECO:0000256" key="3">
    <source>
        <dbReference type="ARBA" id="ARBA00022989"/>
    </source>
</evidence>
<feature type="transmembrane region" description="Helical" evidence="5">
    <location>
        <begin position="71"/>
        <end position="94"/>
    </location>
</feature>
<sequence length="141" mass="15981">MVWLVHLATAQATGAGIASGQKETKTIMLGLHIYMGDIAFQQICISVCLAMVIQFRLQVPRQAQSQQRARALALVYVQYAVMLLITTRIVFRLIEYSAGTVPNHEAYQYVFDSVPMMIAGILAERLLAKRRDFQVERLERH</sequence>
<organism evidence="6 7">
    <name type="scientific">Pseudocercospora fijiensis (strain CIRAD86)</name>
    <name type="common">Black leaf streak disease fungus</name>
    <name type="synonym">Mycosphaerella fijiensis</name>
    <dbReference type="NCBI Taxonomy" id="383855"/>
    <lineage>
        <taxon>Eukaryota</taxon>
        <taxon>Fungi</taxon>
        <taxon>Dikarya</taxon>
        <taxon>Ascomycota</taxon>
        <taxon>Pezizomycotina</taxon>
        <taxon>Dothideomycetes</taxon>
        <taxon>Dothideomycetidae</taxon>
        <taxon>Mycosphaerellales</taxon>
        <taxon>Mycosphaerellaceae</taxon>
        <taxon>Pseudocercospora</taxon>
    </lineage>
</organism>
<dbReference type="EMBL" id="KB446557">
    <property type="protein sequence ID" value="EME84418.1"/>
    <property type="molecule type" value="Genomic_DNA"/>
</dbReference>
<dbReference type="HOGENOM" id="CLU_1826114_0_0_1"/>
<evidence type="ECO:0000256" key="5">
    <source>
        <dbReference type="SAM" id="Phobius"/>
    </source>
</evidence>
<evidence type="ECO:0000313" key="7">
    <source>
        <dbReference type="Proteomes" id="UP000016932"/>
    </source>
</evidence>
<dbReference type="RefSeq" id="XP_007925042.1">
    <property type="nucleotide sequence ID" value="XM_007926851.1"/>
</dbReference>
<dbReference type="AlphaFoldDB" id="M3B4W8"/>
<dbReference type="PANTHER" id="PTHR31465:SF15">
    <property type="entry name" value="LIPID TRANSPORTER ATNI-RELATED"/>
    <property type="match status" value="1"/>
</dbReference>
<dbReference type="STRING" id="383855.M3B4W8"/>
<dbReference type="Pfam" id="PF04479">
    <property type="entry name" value="RTA1"/>
    <property type="match status" value="1"/>
</dbReference>
<dbReference type="KEGG" id="pfj:MYCFIDRAFT_195472"/>
<keyword evidence="2 5" id="KW-0812">Transmembrane</keyword>
<dbReference type="VEuPathDB" id="FungiDB:MYCFIDRAFT_195472"/>
<evidence type="ECO:0000256" key="2">
    <source>
        <dbReference type="ARBA" id="ARBA00022692"/>
    </source>
</evidence>
<protein>
    <submittedName>
        <fullName evidence="6">Uncharacterized protein</fullName>
    </submittedName>
</protein>